<evidence type="ECO:0000313" key="1">
    <source>
        <dbReference type="EMBL" id="JAD48997.1"/>
    </source>
</evidence>
<dbReference type="AlphaFoldDB" id="A0A0A9APH7"/>
<name>A0A0A9APH7_ARUDO</name>
<reference evidence="1" key="1">
    <citation type="submission" date="2014-09" db="EMBL/GenBank/DDBJ databases">
        <authorList>
            <person name="Magalhaes I.L.F."/>
            <person name="Oliveira U."/>
            <person name="Santos F.R."/>
            <person name="Vidigal T.H.D.A."/>
            <person name="Brescovit A.D."/>
            <person name="Santos A.J."/>
        </authorList>
    </citation>
    <scope>NUCLEOTIDE SEQUENCE</scope>
    <source>
        <tissue evidence="1">Shoot tissue taken approximately 20 cm above the soil surface</tissue>
    </source>
</reference>
<reference evidence="1" key="2">
    <citation type="journal article" date="2015" name="Data Brief">
        <title>Shoot transcriptome of the giant reed, Arundo donax.</title>
        <authorList>
            <person name="Barrero R.A."/>
            <person name="Guerrero F.D."/>
            <person name="Moolhuijzen P."/>
            <person name="Goolsby J.A."/>
            <person name="Tidwell J."/>
            <person name="Bellgard S.E."/>
            <person name="Bellgard M.I."/>
        </authorList>
    </citation>
    <scope>NUCLEOTIDE SEQUENCE</scope>
    <source>
        <tissue evidence="1">Shoot tissue taken approximately 20 cm above the soil surface</tissue>
    </source>
</reference>
<accession>A0A0A9APH7</accession>
<dbReference type="EMBL" id="GBRH01248898">
    <property type="protein sequence ID" value="JAD48997.1"/>
    <property type="molecule type" value="Transcribed_RNA"/>
</dbReference>
<sequence>MSSMYWRCERNRPELVRCTCIPRK</sequence>
<protein>
    <submittedName>
        <fullName evidence="1">Uncharacterized protein</fullName>
    </submittedName>
</protein>
<organism evidence="1">
    <name type="scientific">Arundo donax</name>
    <name type="common">Giant reed</name>
    <name type="synonym">Donax arundinaceus</name>
    <dbReference type="NCBI Taxonomy" id="35708"/>
    <lineage>
        <taxon>Eukaryota</taxon>
        <taxon>Viridiplantae</taxon>
        <taxon>Streptophyta</taxon>
        <taxon>Embryophyta</taxon>
        <taxon>Tracheophyta</taxon>
        <taxon>Spermatophyta</taxon>
        <taxon>Magnoliopsida</taxon>
        <taxon>Liliopsida</taxon>
        <taxon>Poales</taxon>
        <taxon>Poaceae</taxon>
        <taxon>PACMAD clade</taxon>
        <taxon>Arundinoideae</taxon>
        <taxon>Arundineae</taxon>
        <taxon>Arundo</taxon>
    </lineage>
</organism>
<proteinExistence type="predicted"/>